<organism evidence="2 3">
    <name type="scientific">Microbispora amethystogenes</name>
    <dbReference type="NCBI Taxonomy" id="1427754"/>
    <lineage>
        <taxon>Bacteria</taxon>
        <taxon>Bacillati</taxon>
        <taxon>Actinomycetota</taxon>
        <taxon>Actinomycetes</taxon>
        <taxon>Streptosporangiales</taxon>
        <taxon>Streptosporangiaceae</taxon>
        <taxon>Microbispora</taxon>
    </lineage>
</organism>
<feature type="transmembrane region" description="Helical" evidence="1">
    <location>
        <begin position="407"/>
        <end position="427"/>
    </location>
</feature>
<evidence type="ECO:0000256" key="1">
    <source>
        <dbReference type="SAM" id="Phobius"/>
    </source>
</evidence>
<gene>
    <name evidence="2" type="ORF">Mam01_15570</name>
</gene>
<feature type="transmembrane region" description="Helical" evidence="1">
    <location>
        <begin position="115"/>
        <end position="136"/>
    </location>
</feature>
<feature type="transmembrane region" description="Helical" evidence="1">
    <location>
        <begin position="328"/>
        <end position="348"/>
    </location>
</feature>
<feature type="transmembrane region" description="Helical" evidence="1">
    <location>
        <begin position="355"/>
        <end position="376"/>
    </location>
</feature>
<keyword evidence="1" id="KW-1133">Transmembrane helix</keyword>
<comment type="caution">
    <text evidence="2">The sequence shown here is derived from an EMBL/GenBank/DDBJ whole genome shotgun (WGS) entry which is preliminary data.</text>
</comment>
<dbReference type="EMBL" id="BOOB01000010">
    <property type="protein sequence ID" value="GIH31393.1"/>
    <property type="molecule type" value="Genomic_DNA"/>
</dbReference>
<feature type="transmembrane region" description="Helical" evidence="1">
    <location>
        <begin position="54"/>
        <end position="72"/>
    </location>
</feature>
<keyword evidence="3" id="KW-1185">Reference proteome</keyword>
<evidence type="ECO:0000313" key="3">
    <source>
        <dbReference type="Proteomes" id="UP000651728"/>
    </source>
</evidence>
<protein>
    <submittedName>
        <fullName evidence="2">Uncharacterized protein</fullName>
    </submittedName>
</protein>
<evidence type="ECO:0000313" key="2">
    <source>
        <dbReference type="EMBL" id="GIH31393.1"/>
    </source>
</evidence>
<name>A0ABQ4F998_9ACTN</name>
<sequence length="438" mass="46350">MRRCRPILPAVLVTGGYAAALVVAAGLALASDDVGLLWRLSLFTCADEDAAATWPIVTVLVLAGGLWAWALWQSLRGLPFPKPFSDDRETRSLQWALFAAVAFWAFYAVMPIWPWWAVVLDALLMSAVMVLFHPVLRRVLRHADLALGAGLLAQVCVAVTEVADALDWPQGWRTALDDNLTGLGTLVWCGLALVAQRRDGRWGRTTVWYGVASQLAPFVLLILGQPLMEAGDLYGVYDEATSAAADALFVIWLARSAHELAGPYGGPAPYAPPAGGRAALTSAARLTACVVLLLPPLANYHAAWIGSHVPIDRLARDLSDVAAGVSPALLRGLDLFVGLGGLAVPVLVALHRRAVFWPAMGALLLTAFAGPAAMALTGGPDPGLYDGWVLTRPDGADPFGTTFPPPLTVSPLWVTAACLVSAALLLWSRASGRLPGKG</sequence>
<accession>A0ABQ4F998</accession>
<reference evidence="2 3" key="1">
    <citation type="submission" date="2021-01" db="EMBL/GenBank/DDBJ databases">
        <title>Whole genome shotgun sequence of Microbispora amethystogenes NBRC 101907.</title>
        <authorList>
            <person name="Komaki H."/>
            <person name="Tamura T."/>
        </authorList>
    </citation>
    <scope>NUCLEOTIDE SEQUENCE [LARGE SCALE GENOMIC DNA]</scope>
    <source>
        <strain evidence="2 3">NBRC 101907</strain>
    </source>
</reference>
<dbReference type="Proteomes" id="UP000651728">
    <property type="component" value="Unassembled WGS sequence"/>
</dbReference>
<proteinExistence type="predicted"/>
<keyword evidence="1" id="KW-0812">Transmembrane</keyword>
<feature type="transmembrane region" description="Helical" evidence="1">
    <location>
        <begin position="93"/>
        <end position="109"/>
    </location>
</feature>
<feature type="transmembrane region" description="Helical" evidence="1">
    <location>
        <begin position="207"/>
        <end position="228"/>
    </location>
</feature>
<keyword evidence="1" id="KW-0472">Membrane</keyword>